<evidence type="ECO:0000256" key="1">
    <source>
        <dbReference type="SAM" id="MobiDB-lite"/>
    </source>
</evidence>
<proteinExistence type="predicted"/>
<comment type="caution">
    <text evidence="2">The sequence shown here is derived from an EMBL/GenBank/DDBJ whole genome shotgun (WGS) entry which is preliminary data.</text>
</comment>
<reference evidence="2 3" key="1">
    <citation type="submission" date="2019-04" db="EMBL/GenBank/DDBJ databases">
        <title>Streptomyces piniterrae sp. nov., a heliquinomycin-producing actinomycete isolated from rhizosphere soil of Pinus yunnanensis.</title>
        <authorList>
            <person name="Zhuang X."/>
            <person name="Zhao J."/>
        </authorList>
    </citation>
    <scope>NUCLEOTIDE SEQUENCE [LARGE SCALE GENOMIC DNA]</scope>
    <source>
        <strain evidence="3">jys28</strain>
    </source>
</reference>
<dbReference type="EMBL" id="SUMB01000009">
    <property type="protein sequence ID" value="TJZ49527.1"/>
    <property type="molecule type" value="Genomic_DNA"/>
</dbReference>
<organism evidence="2 3">
    <name type="scientific">Streptomyces piniterrae</name>
    <dbReference type="NCBI Taxonomy" id="2571125"/>
    <lineage>
        <taxon>Bacteria</taxon>
        <taxon>Bacillati</taxon>
        <taxon>Actinomycetota</taxon>
        <taxon>Actinomycetes</taxon>
        <taxon>Kitasatosporales</taxon>
        <taxon>Streptomycetaceae</taxon>
        <taxon>Streptomyces</taxon>
    </lineage>
</organism>
<feature type="region of interest" description="Disordered" evidence="1">
    <location>
        <begin position="160"/>
        <end position="290"/>
    </location>
</feature>
<gene>
    <name evidence="2" type="ORF">FCH28_24825</name>
</gene>
<dbReference type="RefSeq" id="WP_136742366.1">
    <property type="nucleotide sequence ID" value="NZ_SUMB01000009.1"/>
</dbReference>
<accession>A0A4U0N6V4</accession>
<feature type="compositionally biased region" description="Low complexity" evidence="1">
    <location>
        <begin position="224"/>
        <end position="240"/>
    </location>
</feature>
<dbReference type="AlphaFoldDB" id="A0A4U0N6V4"/>
<sequence>MTAPHFLPSHVVPPDGMSAWSTPDGSRPTVPLDPLLPVQVVDRRGDWALALCSNGWSAWVDGRLLLSLPHGPPAAGQPAARTADPRPLLGAVEGELGRFRRLVEELAAGRLDGESFAERTRGMRVGVVVDGEAVWLYDVRHERWCYCDGVSLQTFAVTERPSASGGRSAGSSASGAESADPGAPEAGGPGVGESDLGAVEAYGAGAGARAAEGPPEADYGAGAGEPVPGAGEPASEAAEPAPAPDGPRGGTPGGPPPPPDAPDPDETRAIRPEDLPPRPAHPPTRTGDSP</sequence>
<feature type="compositionally biased region" description="Basic and acidic residues" evidence="1">
    <location>
        <begin position="265"/>
        <end position="276"/>
    </location>
</feature>
<protein>
    <submittedName>
        <fullName evidence="2">Uncharacterized protein</fullName>
    </submittedName>
</protein>
<feature type="compositionally biased region" description="Low complexity" evidence="1">
    <location>
        <begin position="197"/>
        <end position="217"/>
    </location>
</feature>
<evidence type="ECO:0000313" key="2">
    <source>
        <dbReference type="EMBL" id="TJZ49527.1"/>
    </source>
</evidence>
<feature type="region of interest" description="Disordered" evidence="1">
    <location>
        <begin position="1"/>
        <end position="27"/>
    </location>
</feature>
<dbReference type="OrthoDB" id="4500964at2"/>
<feature type="compositionally biased region" description="Low complexity" evidence="1">
    <location>
        <begin position="160"/>
        <end position="184"/>
    </location>
</feature>
<keyword evidence="3" id="KW-1185">Reference proteome</keyword>
<name>A0A4U0N6V4_9ACTN</name>
<dbReference type="Proteomes" id="UP000308697">
    <property type="component" value="Unassembled WGS sequence"/>
</dbReference>
<evidence type="ECO:0000313" key="3">
    <source>
        <dbReference type="Proteomes" id="UP000308697"/>
    </source>
</evidence>